<dbReference type="SUPFAM" id="SSF56112">
    <property type="entry name" value="Protein kinase-like (PK-like)"/>
    <property type="match status" value="1"/>
</dbReference>
<evidence type="ECO:0000313" key="4">
    <source>
        <dbReference type="EMBL" id="MBP0603950.1"/>
    </source>
</evidence>
<evidence type="ECO:0000259" key="3">
    <source>
        <dbReference type="Pfam" id="PF01636"/>
    </source>
</evidence>
<dbReference type="Pfam" id="PF01636">
    <property type="entry name" value="APH"/>
    <property type="match status" value="1"/>
</dbReference>
<comment type="caution">
    <text evidence="4">The sequence shown here is derived from an EMBL/GenBank/DDBJ whole genome shotgun (WGS) entry which is preliminary data.</text>
</comment>
<dbReference type="RefSeq" id="WP_209794642.1">
    <property type="nucleotide sequence ID" value="NZ_JAGIQF010000009.1"/>
</dbReference>
<reference evidence="4 5" key="1">
    <citation type="submission" date="2021-03" db="EMBL/GenBank/DDBJ databases">
        <title>Plant growth promoting bacteria isolated from wild legumes nodules and trapping Phaseolus vulgaris L. nodules in the center and southern Mexico.</title>
        <authorList>
            <person name="Estrada P."/>
        </authorList>
    </citation>
    <scope>NUCLEOTIDE SEQUENCE [LARGE SCALE GENOMIC DNA]</scope>
    <source>
        <strain evidence="4 5">MaGu-431</strain>
    </source>
</reference>
<dbReference type="InterPro" id="IPR002575">
    <property type="entry name" value="Aminoglycoside_PTrfase"/>
</dbReference>
<evidence type="ECO:0000313" key="5">
    <source>
        <dbReference type="Proteomes" id="UP000666661"/>
    </source>
</evidence>
<keyword evidence="2" id="KW-0067">ATP-binding</keyword>
<dbReference type="PANTHER" id="PTHR33540:SF1">
    <property type="entry name" value="N-ACETYLMURAMATE_N-ACETYLGLUCOSAMINE KINASE"/>
    <property type="match status" value="1"/>
</dbReference>
<dbReference type="Proteomes" id="UP000666661">
    <property type="component" value="Unassembled WGS sequence"/>
</dbReference>
<dbReference type="Gene3D" id="3.90.1200.10">
    <property type="match status" value="1"/>
</dbReference>
<protein>
    <submittedName>
        <fullName evidence="4">Phosphotransferase</fullName>
    </submittedName>
</protein>
<dbReference type="Gene3D" id="3.30.200.20">
    <property type="entry name" value="Phosphorylase Kinase, domain 1"/>
    <property type="match status" value="1"/>
</dbReference>
<sequence length="337" mass="37211">MHDRASLLLQWARRISGDANLPLTLISGDASFRRYFRGGGLVWVDANPKTEKNHEFVRNAAALHAVGLLAPEVRAVDYEQGLLVVTDLGDTQLIGCLNDDSVLAWYGKAIALLPRLGAVELALEPFDEAFMARENSIFPEWLLGHHLQLTLSAEEEQLLAETFACLTENNLAQPQGVMHRDFHSRNLMVCGGQTPGESELAIIDFQDMVTGPLSYDLVSLLKDCYVRWPDAVIEQGMSHGFEVLSQAGLLDGLDYASFRRHADLTGMQRHLKAAGIFTRLCHRDGKSGYLKDIPRTLGYVVDVCRSHGATYPVLARFGQWLEQVVLPGLARVDGASS</sequence>
<organism evidence="4 5">
    <name type="scientific">Aeromonas sanarellii</name>
    <dbReference type="NCBI Taxonomy" id="633415"/>
    <lineage>
        <taxon>Bacteria</taxon>
        <taxon>Pseudomonadati</taxon>
        <taxon>Pseudomonadota</taxon>
        <taxon>Gammaproteobacteria</taxon>
        <taxon>Aeromonadales</taxon>
        <taxon>Aeromonadaceae</taxon>
        <taxon>Aeromonas</taxon>
    </lineage>
</organism>
<feature type="domain" description="Aminoglycoside phosphotransferase" evidence="3">
    <location>
        <begin position="23"/>
        <end position="240"/>
    </location>
</feature>
<evidence type="ECO:0000256" key="2">
    <source>
        <dbReference type="ARBA" id="ARBA00022840"/>
    </source>
</evidence>
<keyword evidence="1" id="KW-0547">Nucleotide-binding</keyword>
<name>A0ABS4BAX8_9GAMM</name>
<keyword evidence="5" id="KW-1185">Reference proteome</keyword>
<dbReference type="PANTHER" id="PTHR33540">
    <property type="entry name" value="TRNA THREONYLCARBAMOYLADENOSINE BIOSYNTHESIS PROTEIN TSAE"/>
    <property type="match status" value="1"/>
</dbReference>
<gene>
    <name evidence="4" type="ORF">J8I01_15705</name>
</gene>
<evidence type="ECO:0000256" key="1">
    <source>
        <dbReference type="ARBA" id="ARBA00022741"/>
    </source>
</evidence>
<dbReference type="InterPro" id="IPR011009">
    <property type="entry name" value="Kinase-like_dom_sf"/>
</dbReference>
<proteinExistence type="predicted"/>
<accession>A0ABS4BAX8</accession>
<dbReference type="EMBL" id="JAGIQF010000009">
    <property type="protein sequence ID" value="MBP0603950.1"/>
    <property type="molecule type" value="Genomic_DNA"/>
</dbReference>